<keyword evidence="2" id="KW-0238">DNA-binding</keyword>
<dbReference type="InterPro" id="IPR037923">
    <property type="entry name" value="HTH-like"/>
</dbReference>
<reference evidence="6 7" key="1">
    <citation type="submission" date="2022-07" db="EMBL/GenBank/DDBJ databases">
        <title>Photobacterium pectinilyticum sp. nov., a marine bacterium isolated from surface seawater of Qingdao offshore.</title>
        <authorList>
            <person name="Wang X."/>
        </authorList>
    </citation>
    <scope>NUCLEOTIDE SEQUENCE [LARGE SCALE GENOMIC DNA]</scope>
    <source>
        <strain evidence="6 7">ZSDE20</strain>
    </source>
</reference>
<sequence>MIYLKSRDFFLNSRSNITTYLRSPQKPCPEHAHAFEEIIIISQGAGTHVVNDVPMHLSRNYVCYIKKHDRHLFEGVNGLCINNILFKRDELPMSTELKRFMPNPNSPEPGWFIDEKTASYVACLIERLHVEAHRDSDESRILTQALFQQIVIELWRGKIRSTHLLSNEDKLTYGLAYIQEHYAAINEIDDVAESLALTSRKLSGGVKKLTGMNFNQYLHHTRMSKAYAEILYSERSITDIALDVGYQDSSYFATKFKQIFKETPSDVRSTPKKPAYP</sequence>
<dbReference type="Pfam" id="PF02311">
    <property type="entry name" value="AraC_binding"/>
    <property type="match status" value="1"/>
</dbReference>
<protein>
    <submittedName>
        <fullName evidence="6">Helix-turn-helix domain-containing protein</fullName>
    </submittedName>
</protein>
<evidence type="ECO:0000256" key="2">
    <source>
        <dbReference type="ARBA" id="ARBA00023125"/>
    </source>
</evidence>
<dbReference type="Gene3D" id="2.60.120.10">
    <property type="entry name" value="Jelly Rolls"/>
    <property type="match status" value="1"/>
</dbReference>
<name>A0ABT1N8W1_9GAMM</name>
<dbReference type="Gene3D" id="1.10.10.60">
    <property type="entry name" value="Homeodomain-like"/>
    <property type="match status" value="2"/>
</dbReference>
<dbReference type="Pfam" id="PF12833">
    <property type="entry name" value="HTH_18"/>
    <property type="match status" value="1"/>
</dbReference>
<keyword evidence="3" id="KW-0010">Activator</keyword>
<dbReference type="InterPro" id="IPR003313">
    <property type="entry name" value="AraC-bd"/>
</dbReference>
<evidence type="ECO:0000313" key="7">
    <source>
        <dbReference type="Proteomes" id="UP001524460"/>
    </source>
</evidence>
<dbReference type="PROSITE" id="PS01124">
    <property type="entry name" value="HTH_ARAC_FAMILY_2"/>
    <property type="match status" value="1"/>
</dbReference>
<comment type="caution">
    <text evidence="6">The sequence shown here is derived from an EMBL/GenBank/DDBJ whole genome shotgun (WGS) entry which is preliminary data.</text>
</comment>
<keyword evidence="1" id="KW-0805">Transcription regulation</keyword>
<dbReference type="InterPro" id="IPR009057">
    <property type="entry name" value="Homeodomain-like_sf"/>
</dbReference>
<dbReference type="InterPro" id="IPR020449">
    <property type="entry name" value="Tscrpt_reg_AraC-type_HTH"/>
</dbReference>
<keyword evidence="4" id="KW-0804">Transcription</keyword>
<feature type="domain" description="HTH araC/xylS-type" evidence="5">
    <location>
        <begin position="172"/>
        <end position="270"/>
    </location>
</feature>
<accession>A0ABT1N8W1</accession>
<dbReference type="PANTHER" id="PTHR43280">
    <property type="entry name" value="ARAC-FAMILY TRANSCRIPTIONAL REGULATOR"/>
    <property type="match status" value="1"/>
</dbReference>
<dbReference type="EMBL" id="JANEYT010000121">
    <property type="protein sequence ID" value="MCQ1061189.1"/>
    <property type="molecule type" value="Genomic_DNA"/>
</dbReference>
<dbReference type="RefSeq" id="WP_255045294.1">
    <property type="nucleotide sequence ID" value="NZ_JANEYT010000121.1"/>
</dbReference>
<dbReference type="Proteomes" id="UP001524460">
    <property type="component" value="Unassembled WGS sequence"/>
</dbReference>
<evidence type="ECO:0000256" key="3">
    <source>
        <dbReference type="ARBA" id="ARBA00023159"/>
    </source>
</evidence>
<evidence type="ECO:0000256" key="1">
    <source>
        <dbReference type="ARBA" id="ARBA00023015"/>
    </source>
</evidence>
<dbReference type="InterPro" id="IPR018060">
    <property type="entry name" value="HTH_AraC"/>
</dbReference>
<evidence type="ECO:0000259" key="5">
    <source>
        <dbReference type="PROSITE" id="PS01124"/>
    </source>
</evidence>
<gene>
    <name evidence="6" type="ORF">NHN17_24445</name>
</gene>
<dbReference type="SUPFAM" id="SSF46689">
    <property type="entry name" value="Homeodomain-like"/>
    <property type="match status" value="1"/>
</dbReference>
<proteinExistence type="predicted"/>
<evidence type="ECO:0000256" key="4">
    <source>
        <dbReference type="ARBA" id="ARBA00023163"/>
    </source>
</evidence>
<keyword evidence="7" id="KW-1185">Reference proteome</keyword>
<dbReference type="InterPro" id="IPR014710">
    <property type="entry name" value="RmlC-like_jellyroll"/>
</dbReference>
<dbReference type="PANTHER" id="PTHR43280:SF28">
    <property type="entry name" value="HTH-TYPE TRANSCRIPTIONAL ACTIVATOR RHAS"/>
    <property type="match status" value="1"/>
</dbReference>
<dbReference type="PRINTS" id="PR00032">
    <property type="entry name" value="HTHARAC"/>
</dbReference>
<organism evidence="6 7">
    <name type="scientific">Photobacterium pectinilyticum</name>
    <dbReference type="NCBI Taxonomy" id="2906793"/>
    <lineage>
        <taxon>Bacteria</taxon>
        <taxon>Pseudomonadati</taxon>
        <taxon>Pseudomonadota</taxon>
        <taxon>Gammaproteobacteria</taxon>
        <taxon>Vibrionales</taxon>
        <taxon>Vibrionaceae</taxon>
        <taxon>Photobacterium</taxon>
    </lineage>
</organism>
<dbReference type="SUPFAM" id="SSF51215">
    <property type="entry name" value="Regulatory protein AraC"/>
    <property type="match status" value="1"/>
</dbReference>
<dbReference type="SMART" id="SM00342">
    <property type="entry name" value="HTH_ARAC"/>
    <property type="match status" value="1"/>
</dbReference>
<evidence type="ECO:0000313" key="6">
    <source>
        <dbReference type="EMBL" id="MCQ1061189.1"/>
    </source>
</evidence>